<evidence type="ECO:0000313" key="4">
    <source>
        <dbReference type="Proteomes" id="UP001478133"/>
    </source>
</evidence>
<evidence type="ECO:0000256" key="1">
    <source>
        <dbReference type="ARBA" id="ARBA00022801"/>
    </source>
</evidence>
<name>A0ABV1HU64_9FIRM</name>
<organism evidence="3 4">
    <name type="scientific">Ruminococcoides intestinihominis</name>
    <dbReference type="NCBI Taxonomy" id="3133161"/>
    <lineage>
        <taxon>Bacteria</taxon>
        <taxon>Bacillati</taxon>
        <taxon>Bacillota</taxon>
        <taxon>Clostridia</taxon>
        <taxon>Eubacteriales</taxon>
        <taxon>Oscillospiraceae</taxon>
        <taxon>Ruminococcoides</taxon>
    </lineage>
</organism>
<sequence>MSENPIAISNLNDFIFCPVSIYFHSLDYDTEKMTYQNSDQLNGTAVHTTVDSGTYSSKKSMLQSITVYSEKYNLSGKIDLYDSKKFQLIERKKKVHKIYDGYVFQVYAQYFGLLELGYRVDKFTIHSIDDNKTYPIPLPSEDNIMFSKFENLIDSISDFQFDDFKQSNINKCNRCIYEPLCSFSALKE</sequence>
<dbReference type="Pfam" id="PF01930">
    <property type="entry name" value="Cas_Cas4"/>
    <property type="match status" value="1"/>
</dbReference>
<keyword evidence="4" id="KW-1185">Reference proteome</keyword>
<evidence type="ECO:0000259" key="2">
    <source>
        <dbReference type="Pfam" id="PF01930"/>
    </source>
</evidence>
<accession>A0ABV1HU64</accession>
<proteinExistence type="predicted"/>
<dbReference type="RefSeq" id="WP_367286466.1">
    <property type="nucleotide sequence ID" value="NZ_JBBMEY010000020.1"/>
</dbReference>
<dbReference type="EMBL" id="JBBMFI010000019">
    <property type="protein sequence ID" value="MEQ2565850.1"/>
    <property type="molecule type" value="Genomic_DNA"/>
</dbReference>
<evidence type="ECO:0000313" key="3">
    <source>
        <dbReference type="EMBL" id="MEQ2565850.1"/>
    </source>
</evidence>
<keyword evidence="1" id="KW-0378">Hydrolase</keyword>
<dbReference type="Proteomes" id="UP001478133">
    <property type="component" value="Unassembled WGS sequence"/>
</dbReference>
<dbReference type="InterPro" id="IPR027616">
    <property type="entry name" value="Cas4_PREFRAN"/>
</dbReference>
<reference evidence="3 4" key="1">
    <citation type="submission" date="2024-03" db="EMBL/GenBank/DDBJ databases">
        <title>Human intestinal bacterial collection.</title>
        <authorList>
            <person name="Pauvert C."/>
            <person name="Hitch T.C.A."/>
            <person name="Clavel T."/>
        </authorList>
    </citation>
    <scope>NUCLEOTIDE SEQUENCE [LARGE SCALE GENOMIC DNA]</scope>
    <source>
        <strain evidence="3 4">CLA-AP-H18</strain>
    </source>
</reference>
<protein>
    <submittedName>
        <fullName evidence="3">Type V CRISPR-associated protein Cas4</fullName>
    </submittedName>
</protein>
<dbReference type="InterPro" id="IPR022765">
    <property type="entry name" value="Dna2/Cas4_DUF83"/>
</dbReference>
<gene>
    <name evidence="3" type="primary">cas4</name>
    <name evidence="3" type="ORF">ABFO16_06315</name>
</gene>
<feature type="domain" description="DUF83" evidence="2">
    <location>
        <begin position="9"/>
        <end position="181"/>
    </location>
</feature>
<dbReference type="Gene3D" id="3.90.320.10">
    <property type="match status" value="1"/>
</dbReference>
<dbReference type="NCBIfam" id="TIGR04328">
    <property type="entry name" value="cas4_PREFRAN"/>
    <property type="match status" value="1"/>
</dbReference>
<comment type="caution">
    <text evidence="3">The sequence shown here is derived from an EMBL/GenBank/DDBJ whole genome shotgun (WGS) entry which is preliminary data.</text>
</comment>
<dbReference type="InterPro" id="IPR011604">
    <property type="entry name" value="PDDEXK-like_dom_sf"/>
</dbReference>